<dbReference type="InterPro" id="IPR039557">
    <property type="entry name" value="AHAS_ACT"/>
</dbReference>
<comment type="pathway">
    <text evidence="1 6">Amino-acid biosynthesis; L-isoleucine biosynthesis; L-isoleucine from 2-oxobutanoate: step 1/4.</text>
</comment>
<comment type="caution">
    <text evidence="8">The sequence shown here is derived from an EMBL/GenBank/DDBJ whole genome shotgun (WGS) entry which is preliminary data.</text>
</comment>
<dbReference type="Gene3D" id="3.30.70.1150">
    <property type="entry name" value="ACT-like. Chain A, domain 2"/>
    <property type="match status" value="1"/>
</dbReference>
<keyword evidence="9" id="KW-1185">Reference proteome</keyword>
<keyword evidence="4 6" id="KW-0028">Amino-acid biosynthesis</keyword>
<dbReference type="InterPro" id="IPR004789">
    <property type="entry name" value="Acetalactate_synth_ssu"/>
</dbReference>
<evidence type="ECO:0000313" key="8">
    <source>
        <dbReference type="EMBL" id="CAI8044103.1"/>
    </source>
</evidence>
<dbReference type="PANTHER" id="PTHR30239">
    <property type="entry name" value="ACETOLACTATE SYNTHASE SMALL SUBUNIT"/>
    <property type="match status" value="1"/>
</dbReference>
<protein>
    <recommendedName>
        <fullName evidence="6">Acetolactate synthase small subunit</fullName>
        <shortName evidence="6">AHAS</shortName>
        <shortName evidence="6">ALS</shortName>
        <ecNumber evidence="6">2.2.1.6</ecNumber>
    </recommendedName>
    <alternativeName>
        <fullName evidence="6">Acetohydroxy-acid synthase small subunit</fullName>
    </alternativeName>
</protein>
<dbReference type="GO" id="GO:0005829">
    <property type="term" value="C:cytosol"/>
    <property type="evidence" value="ECO:0007669"/>
    <property type="project" value="TreeGrafter"/>
</dbReference>
<comment type="subunit">
    <text evidence="6">Dimer of large and small chains.</text>
</comment>
<dbReference type="GO" id="GO:1990610">
    <property type="term" value="F:acetolactate synthase regulator activity"/>
    <property type="evidence" value="ECO:0007669"/>
    <property type="project" value="UniProtKB-UniRule"/>
</dbReference>
<evidence type="ECO:0000313" key="9">
    <source>
        <dbReference type="Proteomes" id="UP001174909"/>
    </source>
</evidence>
<evidence type="ECO:0000256" key="3">
    <source>
        <dbReference type="ARBA" id="ARBA00006341"/>
    </source>
</evidence>
<dbReference type="Pfam" id="PF10369">
    <property type="entry name" value="ALS_ss_C"/>
    <property type="match status" value="1"/>
</dbReference>
<dbReference type="PROSITE" id="PS51671">
    <property type="entry name" value="ACT"/>
    <property type="match status" value="1"/>
</dbReference>
<dbReference type="InterPro" id="IPR054480">
    <property type="entry name" value="AHAS_small-like_ACT"/>
</dbReference>
<dbReference type="InterPro" id="IPR002912">
    <property type="entry name" value="ACT_dom"/>
</dbReference>
<evidence type="ECO:0000256" key="1">
    <source>
        <dbReference type="ARBA" id="ARBA00004974"/>
    </source>
</evidence>
<dbReference type="AlphaFoldDB" id="A0AA35TAQ2"/>
<dbReference type="EC" id="2.2.1.6" evidence="6"/>
<dbReference type="GO" id="GO:0009097">
    <property type="term" value="P:isoleucine biosynthetic process"/>
    <property type="evidence" value="ECO:0007669"/>
    <property type="project" value="UniProtKB-UniRule"/>
</dbReference>
<keyword evidence="6" id="KW-0808">Transferase</keyword>
<dbReference type="FunFam" id="3.30.70.260:FF:000001">
    <property type="entry name" value="Acetolactate synthase, small subunit"/>
    <property type="match status" value="1"/>
</dbReference>
<keyword evidence="5 6" id="KW-0100">Branched-chain amino acid biosynthesis</keyword>
<dbReference type="CDD" id="cd04878">
    <property type="entry name" value="ACT_AHAS"/>
    <property type="match status" value="1"/>
</dbReference>
<dbReference type="InterPro" id="IPR045865">
    <property type="entry name" value="ACT-like_dom_sf"/>
</dbReference>
<dbReference type="GO" id="GO:0009099">
    <property type="term" value="P:L-valine biosynthetic process"/>
    <property type="evidence" value="ECO:0007669"/>
    <property type="project" value="UniProtKB-UniRule"/>
</dbReference>
<evidence type="ECO:0000259" key="7">
    <source>
        <dbReference type="PROSITE" id="PS51671"/>
    </source>
</evidence>
<dbReference type="Proteomes" id="UP001174909">
    <property type="component" value="Unassembled WGS sequence"/>
</dbReference>
<dbReference type="EMBL" id="CASHTH010003374">
    <property type="protein sequence ID" value="CAI8044103.1"/>
    <property type="molecule type" value="Genomic_DNA"/>
</dbReference>
<reference evidence="8" key="1">
    <citation type="submission" date="2023-03" db="EMBL/GenBank/DDBJ databases">
        <authorList>
            <person name="Steffen K."/>
            <person name="Cardenas P."/>
        </authorList>
    </citation>
    <scope>NUCLEOTIDE SEQUENCE</scope>
</reference>
<dbReference type="FunFam" id="3.30.70.1150:FF:000001">
    <property type="entry name" value="Acetolactate synthase small subunit"/>
    <property type="match status" value="1"/>
</dbReference>
<accession>A0AA35TAQ2</accession>
<comment type="pathway">
    <text evidence="2 6">Amino-acid biosynthesis; L-valine biosynthesis; L-valine from pyruvate: step 1/4.</text>
</comment>
<dbReference type="SUPFAM" id="SSF55021">
    <property type="entry name" value="ACT-like"/>
    <property type="match status" value="2"/>
</dbReference>
<evidence type="ECO:0000256" key="4">
    <source>
        <dbReference type="ARBA" id="ARBA00022605"/>
    </source>
</evidence>
<dbReference type="NCBIfam" id="TIGR00119">
    <property type="entry name" value="acolac_sm"/>
    <property type="match status" value="1"/>
</dbReference>
<sequence length="159" mass="17448">MEHIISVLVENKSGVLARVAGLFSARGYNIESLSVAPTPDSSISMITVVTSGDEDIIEQIMKQLNKVIEVLKVVDLTEEDHIDRETALIKILAKQAHRDEAMRIAQIFRANIVDSTPQTYTLEVSGDAGKIQAVINLLKPMGIKEIVRTGRIAIARESL</sequence>
<dbReference type="Gene3D" id="3.30.70.260">
    <property type="match status" value="1"/>
</dbReference>
<feature type="domain" description="ACT" evidence="7">
    <location>
        <begin position="4"/>
        <end position="78"/>
    </location>
</feature>
<dbReference type="InterPro" id="IPR019455">
    <property type="entry name" value="Acetolactate_synth_ssu_C"/>
</dbReference>
<dbReference type="NCBIfam" id="NF008864">
    <property type="entry name" value="PRK11895.1"/>
    <property type="match status" value="1"/>
</dbReference>
<evidence type="ECO:0000256" key="2">
    <source>
        <dbReference type="ARBA" id="ARBA00005025"/>
    </source>
</evidence>
<name>A0AA35TAQ2_GEOBA</name>
<comment type="function">
    <text evidence="6">Catalyzes the conversion of 2 pyruvate molecules into acetolactate in the first common step of the biosynthetic pathway of the branched-amino acids such as leucine, isoleucine, and valine.</text>
</comment>
<dbReference type="InterPro" id="IPR027271">
    <property type="entry name" value="Acetolactate_synth/TF_NikR_C"/>
</dbReference>
<organism evidence="8 9">
    <name type="scientific">Geodia barretti</name>
    <name type="common">Barrett's horny sponge</name>
    <dbReference type="NCBI Taxonomy" id="519541"/>
    <lineage>
        <taxon>Eukaryota</taxon>
        <taxon>Metazoa</taxon>
        <taxon>Porifera</taxon>
        <taxon>Demospongiae</taxon>
        <taxon>Heteroscleromorpha</taxon>
        <taxon>Tetractinellida</taxon>
        <taxon>Astrophorina</taxon>
        <taxon>Geodiidae</taxon>
        <taxon>Geodia</taxon>
    </lineage>
</organism>
<dbReference type="GO" id="GO:0003984">
    <property type="term" value="F:acetolactate synthase activity"/>
    <property type="evidence" value="ECO:0007669"/>
    <property type="project" value="UniProtKB-UniRule"/>
</dbReference>
<comment type="similarity">
    <text evidence="3 6">Belongs to the acetolactate synthase small subunit family.</text>
</comment>
<comment type="catalytic activity">
    <reaction evidence="6">
        <text>2 pyruvate + H(+) = (2S)-2-acetolactate + CO2</text>
        <dbReference type="Rhea" id="RHEA:25249"/>
        <dbReference type="ChEBI" id="CHEBI:15361"/>
        <dbReference type="ChEBI" id="CHEBI:15378"/>
        <dbReference type="ChEBI" id="CHEBI:16526"/>
        <dbReference type="ChEBI" id="CHEBI:58476"/>
        <dbReference type="EC" id="2.2.1.6"/>
    </reaction>
</comment>
<dbReference type="PANTHER" id="PTHR30239:SF0">
    <property type="entry name" value="ACETOLACTATE SYNTHASE SMALL SUBUNIT 1, CHLOROPLASTIC"/>
    <property type="match status" value="1"/>
</dbReference>
<evidence type="ECO:0000256" key="5">
    <source>
        <dbReference type="ARBA" id="ARBA00023304"/>
    </source>
</evidence>
<gene>
    <name evidence="8" type="ORF">GBAR_LOCUS24485</name>
</gene>
<proteinExistence type="inferred from homology"/>
<dbReference type="Pfam" id="PF22629">
    <property type="entry name" value="ACT_AHAS_ss"/>
    <property type="match status" value="1"/>
</dbReference>
<evidence type="ECO:0000256" key="6">
    <source>
        <dbReference type="RuleBase" id="RU368092"/>
    </source>
</evidence>